<protein>
    <submittedName>
        <fullName evidence="2">Uncharacterized protein</fullName>
    </submittedName>
</protein>
<comment type="caution">
    <text evidence="2">The sequence shown here is derived from an EMBL/GenBank/DDBJ whole genome shotgun (WGS) entry which is preliminary data.</text>
</comment>
<sequence>METSTAAKVAAMIPFRFAQWVKRKAKMARNDTPRLWVWNNDMTRSGRAAWGAKGRSLIGTGTRGARRREGKRTGRVSGPPPRASAQAGGGPRALGCPES</sequence>
<dbReference type="Proteomes" id="UP001144397">
    <property type="component" value="Unassembled WGS sequence"/>
</dbReference>
<feature type="compositionally biased region" description="Basic residues" evidence="1">
    <location>
        <begin position="64"/>
        <end position="74"/>
    </location>
</feature>
<dbReference type="AlphaFoldDB" id="A0A9W6CUK1"/>
<feature type="region of interest" description="Disordered" evidence="1">
    <location>
        <begin position="49"/>
        <end position="99"/>
    </location>
</feature>
<evidence type="ECO:0000313" key="3">
    <source>
        <dbReference type="Proteomes" id="UP001144397"/>
    </source>
</evidence>
<evidence type="ECO:0000313" key="2">
    <source>
        <dbReference type="EMBL" id="GLI24143.1"/>
    </source>
</evidence>
<accession>A0A9W6CUK1</accession>
<evidence type="ECO:0000256" key="1">
    <source>
        <dbReference type="SAM" id="MobiDB-lite"/>
    </source>
</evidence>
<reference evidence="2" key="1">
    <citation type="submission" date="2022-12" db="EMBL/GenBank/DDBJ databases">
        <title>Reference genome sequencing for broad-spectrum identification of bacterial and archaeal isolates by mass spectrometry.</title>
        <authorList>
            <person name="Sekiguchi Y."/>
            <person name="Tourlousse D.M."/>
        </authorList>
    </citation>
    <scope>NUCLEOTIDE SEQUENCE</scope>
    <source>
        <strain evidence="2">301</strain>
    </source>
</reference>
<organism evidence="2 3">
    <name type="scientific">Xanthobacter flavus</name>
    <dbReference type="NCBI Taxonomy" id="281"/>
    <lineage>
        <taxon>Bacteria</taxon>
        <taxon>Pseudomonadati</taxon>
        <taxon>Pseudomonadota</taxon>
        <taxon>Alphaproteobacteria</taxon>
        <taxon>Hyphomicrobiales</taxon>
        <taxon>Xanthobacteraceae</taxon>
        <taxon>Xanthobacter</taxon>
    </lineage>
</organism>
<gene>
    <name evidence="2" type="ORF">XFLAVUS301_38170</name>
</gene>
<name>A0A9W6CUK1_XANFL</name>
<dbReference type="EMBL" id="BSDO01000006">
    <property type="protein sequence ID" value="GLI24143.1"/>
    <property type="molecule type" value="Genomic_DNA"/>
</dbReference>
<proteinExistence type="predicted"/>